<sequence length="584" mass="66188">MTMKLKIFSWNVRGINEGDKCKIIKTMIRFHLVDLVRLQEAKVQQRTTCLMRSLGVGRCLNWGAVDARGTSRGVYNPILVEEREDFWNELSTIRGSGNLFTKKLEALAQLRLWDAKERECGLIVEENEVGRGVVEEFKKWAKMEEISWKQKRNFMAKLRVKGEMLVGEDNIKEGLIDSKALEIPISEEEVLATLSSLRGDKALGSDGFSLAFWQYSWDFVKHEIQVDRMDQMVYFYSLLLCLRKWFPPDDTLILCDASKENLEHLSWVFMWFETCLVLKIDLGKSELIPVGDVPNLEELASTSLHGGCSPNHLPRSSSGCALQVFKGLGRGRGEVSKKRVMTRLEKIQRDFLWGGGALVNKPHLLSWSVVCLDKVKGGLGFKNLSTFNKALLGKWSWRFVTEREPLWKRVIVGKYGQEDGGWCTKGVTERIGFGNKVKFWKDRWCGDASLRDAFLDLFAIASSKDAWVVDVWDGVKSFYSSLANRGADLMWVMHSSMRGLLLSWGDSFVGGKMKKSVVVERKVFQVKSEDYNGGTWISITERSRGFVVSLGFGEEETGWLVAAVRESCGVGGFQGFHSKNEGQD</sequence>
<evidence type="ECO:0000313" key="1">
    <source>
        <dbReference type="EMBL" id="RVW72041.1"/>
    </source>
</evidence>
<dbReference type="Gene3D" id="3.60.10.10">
    <property type="entry name" value="Endonuclease/exonuclease/phosphatase"/>
    <property type="match status" value="1"/>
</dbReference>
<dbReference type="AlphaFoldDB" id="A0A438GIL8"/>
<organism evidence="1 2">
    <name type="scientific">Vitis vinifera</name>
    <name type="common">Grape</name>
    <dbReference type="NCBI Taxonomy" id="29760"/>
    <lineage>
        <taxon>Eukaryota</taxon>
        <taxon>Viridiplantae</taxon>
        <taxon>Streptophyta</taxon>
        <taxon>Embryophyta</taxon>
        <taxon>Tracheophyta</taxon>
        <taxon>Spermatophyta</taxon>
        <taxon>Magnoliopsida</taxon>
        <taxon>eudicotyledons</taxon>
        <taxon>Gunneridae</taxon>
        <taxon>Pentapetalae</taxon>
        <taxon>rosids</taxon>
        <taxon>Vitales</taxon>
        <taxon>Vitaceae</taxon>
        <taxon>Viteae</taxon>
        <taxon>Vitis</taxon>
    </lineage>
</organism>
<reference evidence="1 2" key="1">
    <citation type="journal article" date="2018" name="PLoS Genet.">
        <title>Population sequencing reveals clonal diversity and ancestral inbreeding in the grapevine cultivar Chardonnay.</title>
        <authorList>
            <person name="Roach M.J."/>
            <person name="Johnson D.L."/>
            <person name="Bohlmann J."/>
            <person name="van Vuuren H.J."/>
            <person name="Jones S.J."/>
            <person name="Pretorius I.S."/>
            <person name="Schmidt S.A."/>
            <person name="Borneman A.R."/>
        </authorList>
    </citation>
    <scope>NUCLEOTIDE SEQUENCE [LARGE SCALE GENOMIC DNA]</scope>
    <source>
        <strain evidence="2">cv. Chardonnay</strain>
        <tissue evidence="1">Leaf</tissue>
    </source>
</reference>
<name>A0A438GIL8_VITVI</name>
<evidence type="ECO:0000313" key="2">
    <source>
        <dbReference type="Proteomes" id="UP000288805"/>
    </source>
</evidence>
<dbReference type="SUPFAM" id="SSF56219">
    <property type="entry name" value="DNase I-like"/>
    <property type="match status" value="1"/>
</dbReference>
<dbReference type="Proteomes" id="UP000288805">
    <property type="component" value="Unassembled WGS sequence"/>
</dbReference>
<dbReference type="InterPro" id="IPR036691">
    <property type="entry name" value="Endo/exonu/phosph_ase_sf"/>
</dbReference>
<protein>
    <submittedName>
        <fullName evidence="1">Putative ribonuclease H protein</fullName>
    </submittedName>
</protein>
<comment type="caution">
    <text evidence="1">The sequence shown here is derived from an EMBL/GenBank/DDBJ whole genome shotgun (WGS) entry which is preliminary data.</text>
</comment>
<gene>
    <name evidence="1" type="primary">VvCHDp000001_259</name>
    <name evidence="1" type="ORF">CK203_054063</name>
</gene>
<accession>A0A438GIL8</accession>
<proteinExistence type="predicted"/>
<dbReference type="EMBL" id="QGNW01000424">
    <property type="protein sequence ID" value="RVW72041.1"/>
    <property type="molecule type" value="Genomic_DNA"/>
</dbReference>